<reference evidence="1 2" key="1">
    <citation type="submission" date="2019-09" db="EMBL/GenBank/DDBJ databases">
        <title>Genomes of family Cryomorphaceae.</title>
        <authorList>
            <person name="Bowman J.P."/>
        </authorList>
    </citation>
    <scope>NUCLEOTIDE SEQUENCE [LARGE SCALE GENOMIC DNA]</scope>
    <source>
        <strain evidence="1 2">LMG 25704</strain>
    </source>
</reference>
<dbReference type="Proteomes" id="UP000468650">
    <property type="component" value="Unassembled WGS sequence"/>
</dbReference>
<name>A0A6N6RL25_9FLAO</name>
<evidence type="ECO:0008006" key="3">
    <source>
        <dbReference type="Google" id="ProtNLM"/>
    </source>
</evidence>
<dbReference type="AlphaFoldDB" id="A0A6N6RL25"/>
<dbReference type="EMBL" id="WBVO01000005">
    <property type="protein sequence ID" value="KAB2810187.1"/>
    <property type="molecule type" value="Genomic_DNA"/>
</dbReference>
<proteinExistence type="predicted"/>
<gene>
    <name evidence="1" type="ORF">F8C67_08105</name>
</gene>
<organism evidence="1 2">
    <name type="scientific">Phaeocystidibacter luteus</name>
    <dbReference type="NCBI Taxonomy" id="911197"/>
    <lineage>
        <taxon>Bacteria</taxon>
        <taxon>Pseudomonadati</taxon>
        <taxon>Bacteroidota</taxon>
        <taxon>Flavobacteriia</taxon>
        <taxon>Flavobacteriales</taxon>
        <taxon>Phaeocystidibacteraceae</taxon>
        <taxon>Phaeocystidibacter</taxon>
    </lineage>
</organism>
<protein>
    <recommendedName>
        <fullName evidence="3">Lipoprotein</fullName>
    </recommendedName>
</protein>
<dbReference type="RefSeq" id="WP_151667331.1">
    <property type="nucleotide sequence ID" value="NZ_WBVO01000005.1"/>
</dbReference>
<comment type="caution">
    <text evidence="1">The sequence shown here is derived from an EMBL/GenBank/DDBJ whole genome shotgun (WGS) entry which is preliminary data.</text>
</comment>
<dbReference type="PROSITE" id="PS51257">
    <property type="entry name" value="PROKAR_LIPOPROTEIN"/>
    <property type="match status" value="1"/>
</dbReference>
<sequence length="152" mass="17340">MKRVLLLAALPLLLLSCIEGIELEENPRYRIPDDRQTLISFSSFNRFNSGNPMSIQDSLRFRDSILAIYGPTRDILFVDLDSGDEFNLEIPSVAPWQTGATRCEDGIGEEILLEYGSDFDVFDLEAPGGPVRVDREFVNNDRYCRVYRVPYP</sequence>
<accession>A0A6N6RL25</accession>
<evidence type="ECO:0000313" key="2">
    <source>
        <dbReference type="Proteomes" id="UP000468650"/>
    </source>
</evidence>
<keyword evidence="2" id="KW-1185">Reference proteome</keyword>
<evidence type="ECO:0000313" key="1">
    <source>
        <dbReference type="EMBL" id="KAB2810187.1"/>
    </source>
</evidence>